<name>A0A4P6K4F9_KTERU</name>
<accession>A0A4P6K4F9</accession>
<gene>
    <name evidence="1" type="ORF">EPA93_46035</name>
</gene>
<dbReference type="AlphaFoldDB" id="A0A4P6K4F9"/>
<dbReference type="EMBL" id="CP035758">
    <property type="protein sequence ID" value="QBD82935.1"/>
    <property type="molecule type" value="Genomic_DNA"/>
</dbReference>
<organism evidence="1 2">
    <name type="scientific">Ktedonosporobacter rubrisoli</name>
    <dbReference type="NCBI Taxonomy" id="2509675"/>
    <lineage>
        <taxon>Bacteria</taxon>
        <taxon>Bacillati</taxon>
        <taxon>Chloroflexota</taxon>
        <taxon>Ktedonobacteria</taxon>
        <taxon>Ktedonobacterales</taxon>
        <taxon>Ktedonosporobacteraceae</taxon>
        <taxon>Ktedonosporobacter</taxon>
    </lineage>
</organism>
<evidence type="ECO:0000313" key="2">
    <source>
        <dbReference type="Proteomes" id="UP000290365"/>
    </source>
</evidence>
<evidence type="ECO:0000313" key="1">
    <source>
        <dbReference type="EMBL" id="QBD82935.1"/>
    </source>
</evidence>
<proteinExistence type="predicted"/>
<reference evidence="1 2" key="1">
    <citation type="submission" date="2019-01" db="EMBL/GenBank/DDBJ databases">
        <title>Ktedonosporobacter rubrisoli SCAWS-G2.</title>
        <authorList>
            <person name="Huang Y."/>
            <person name="Yan B."/>
        </authorList>
    </citation>
    <scope>NUCLEOTIDE SEQUENCE [LARGE SCALE GENOMIC DNA]</scope>
    <source>
        <strain evidence="1 2">SCAWS-G2</strain>
    </source>
</reference>
<dbReference type="RefSeq" id="WP_129894004.1">
    <property type="nucleotide sequence ID" value="NZ_CP035758.1"/>
</dbReference>
<dbReference type="Proteomes" id="UP000290365">
    <property type="component" value="Chromosome"/>
</dbReference>
<keyword evidence="2" id="KW-1185">Reference proteome</keyword>
<sequence length="88" mass="10615">MREIPPSKGVKLVESTKMLNFIHWLETYYPDVRTLRDINHNLLKLLVAEFEQEREDFDHDSYESWQKSVQEMLQGNKLYQAAKVRMEE</sequence>
<protein>
    <submittedName>
        <fullName evidence="1">Uncharacterized protein</fullName>
    </submittedName>
</protein>
<dbReference type="KEGG" id="kbs:EPA93_46035"/>